<dbReference type="InterPro" id="IPR002921">
    <property type="entry name" value="Fungal_lipase-type"/>
</dbReference>
<keyword evidence="1" id="KW-0175">Coiled coil</keyword>
<gene>
    <name evidence="4" type="ORF">QR680_018755</name>
</gene>
<protein>
    <recommendedName>
        <fullName evidence="3">Fungal lipase-type domain-containing protein</fullName>
    </recommendedName>
</protein>
<proteinExistence type="predicted"/>
<feature type="domain" description="Fungal lipase-type" evidence="3">
    <location>
        <begin position="287"/>
        <end position="420"/>
    </location>
</feature>
<comment type="caution">
    <text evidence="4">The sequence shown here is derived from an EMBL/GenBank/DDBJ whole genome shotgun (WGS) entry which is preliminary data.</text>
</comment>
<keyword evidence="2" id="KW-0812">Transmembrane</keyword>
<dbReference type="InterPro" id="IPR029058">
    <property type="entry name" value="AB_hydrolase_fold"/>
</dbReference>
<dbReference type="EMBL" id="JAUCMV010000004">
    <property type="protein sequence ID" value="KAK0406717.1"/>
    <property type="molecule type" value="Genomic_DNA"/>
</dbReference>
<keyword evidence="2" id="KW-1133">Transmembrane helix</keyword>
<sequence length="525" mass="59447">MPFSEQLLQHWTAVLRGNDAGRKRVALSDMTMFAAMLTDYEKFGLIGILKEQKTFRKEVSFFAEDYRKKKGAKNEDQLLMLKDENASLRQKLIESGARNSDLERKNAELLRDVENLRRNMTEKCTSEKCEAVLESLIHKNLELAKAREEIAQLMKKVADGKAEGVLLMEELARLLMCRRSTTTPLCPSAHTFSAASQMRTIFLVLGYLLITGIRAYLDENEYSDEYARLLLKLSAAAYNPHPEVCVQKLMDKNDQWKVWGYKEVTCDSEGNTCAMYYMVSHVQKKLIIAFRGTIDKKQLDVETSESLEADVDWYGMGLVDKYFYNALTSTWLYTENFLRDPTTQHHTVVFTGYSLGGALASLSAVKAVKLGIRPPHFVSLVTFGQPRVGNSIFANNHNRLVPNSYRIVHNADVVPHLPPCLDMGPYGCDPTALRRAYHHGTEVWYKNDMSPGSSYIICTRSDEDEHCSNSFGESFKVNDHLHYFGHMVSSYGLNNCTDVKEKGVEGVGISVLTAFFTVFLAVFFV</sequence>
<dbReference type="AlphaFoldDB" id="A0AA39HIX2"/>
<dbReference type="PANTHER" id="PTHR45908">
    <property type="entry name" value="PROTEIN CBG11750-RELATED"/>
    <property type="match status" value="1"/>
</dbReference>
<evidence type="ECO:0000313" key="4">
    <source>
        <dbReference type="EMBL" id="KAK0406717.1"/>
    </source>
</evidence>
<evidence type="ECO:0000313" key="5">
    <source>
        <dbReference type="Proteomes" id="UP001175271"/>
    </source>
</evidence>
<dbReference type="SUPFAM" id="SSF53474">
    <property type="entry name" value="alpha/beta-Hydrolases"/>
    <property type="match status" value="1"/>
</dbReference>
<dbReference type="Gene3D" id="3.40.50.1820">
    <property type="entry name" value="alpha/beta hydrolase"/>
    <property type="match status" value="1"/>
</dbReference>
<reference evidence="4" key="1">
    <citation type="submission" date="2023-06" db="EMBL/GenBank/DDBJ databases">
        <title>Genomic analysis of the entomopathogenic nematode Steinernema hermaphroditum.</title>
        <authorList>
            <person name="Schwarz E.M."/>
            <person name="Heppert J.K."/>
            <person name="Baniya A."/>
            <person name="Schwartz H.T."/>
            <person name="Tan C.-H."/>
            <person name="Antoshechkin I."/>
            <person name="Sternberg P.W."/>
            <person name="Goodrich-Blair H."/>
            <person name="Dillman A.R."/>
        </authorList>
    </citation>
    <scope>NUCLEOTIDE SEQUENCE</scope>
    <source>
        <strain evidence="4">PS9179</strain>
        <tissue evidence="4">Whole animal</tissue>
    </source>
</reference>
<dbReference type="Pfam" id="PF01764">
    <property type="entry name" value="Lipase_3"/>
    <property type="match status" value="1"/>
</dbReference>
<evidence type="ECO:0000256" key="1">
    <source>
        <dbReference type="SAM" id="Coils"/>
    </source>
</evidence>
<name>A0AA39HIX2_9BILA</name>
<feature type="coiled-coil region" evidence="1">
    <location>
        <begin position="99"/>
        <end position="163"/>
    </location>
</feature>
<dbReference type="GO" id="GO:0006629">
    <property type="term" value="P:lipid metabolic process"/>
    <property type="evidence" value="ECO:0007669"/>
    <property type="project" value="InterPro"/>
</dbReference>
<keyword evidence="2" id="KW-0472">Membrane</keyword>
<organism evidence="4 5">
    <name type="scientific">Steinernema hermaphroditum</name>
    <dbReference type="NCBI Taxonomy" id="289476"/>
    <lineage>
        <taxon>Eukaryota</taxon>
        <taxon>Metazoa</taxon>
        <taxon>Ecdysozoa</taxon>
        <taxon>Nematoda</taxon>
        <taxon>Chromadorea</taxon>
        <taxon>Rhabditida</taxon>
        <taxon>Tylenchina</taxon>
        <taxon>Panagrolaimomorpha</taxon>
        <taxon>Strongyloidoidea</taxon>
        <taxon>Steinernematidae</taxon>
        <taxon>Steinernema</taxon>
    </lineage>
</organism>
<evidence type="ECO:0000256" key="2">
    <source>
        <dbReference type="SAM" id="Phobius"/>
    </source>
</evidence>
<dbReference type="Proteomes" id="UP001175271">
    <property type="component" value="Unassembled WGS sequence"/>
</dbReference>
<accession>A0AA39HIX2</accession>
<dbReference type="CDD" id="cd00519">
    <property type="entry name" value="Lipase_3"/>
    <property type="match status" value="1"/>
</dbReference>
<keyword evidence="5" id="KW-1185">Reference proteome</keyword>
<dbReference type="PANTHER" id="PTHR45908:SF5">
    <property type="entry name" value="FUNGAL LIPASE-LIKE DOMAIN-CONTAINING PROTEIN"/>
    <property type="match status" value="1"/>
</dbReference>
<feature type="transmembrane region" description="Helical" evidence="2">
    <location>
        <begin position="506"/>
        <end position="524"/>
    </location>
</feature>
<evidence type="ECO:0000259" key="3">
    <source>
        <dbReference type="Pfam" id="PF01764"/>
    </source>
</evidence>